<accession>A0A8S5R2I9</accession>
<dbReference type="EMBL" id="BK015796">
    <property type="protein sequence ID" value="DAE25305.1"/>
    <property type="molecule type" value="Genomic_DNA"/>
</dbReference>
<protein>
    <submittedName>
        <fullName evidence="2">Uncharacterized protein</fullName>
    </submittedName>
</protein>
<proteinExistence type="predicted"/>
<evidence type="ECO:0000313" key="2">
    <source>
        <dbReference type="EMBL" id="DAE25305.1"/>
    </source>
</evidence>
<keyword evidence="1" id="KW-0175">Coiled coil</keyword>
<organism evidence="2">
    <name type="scientific">Siphoviridae sp. ctj7g1</name>
    <dbReference type="NCBI Taxonomy" id="2826438"/>
    <lineage>
        <taxon>Viruses</taxon>
        <taxon>Duplodnaviria</taxon>
        <taxon>Heunggongvirae</taxon>
        <taxon>Uroviricota</taxon>
        <taxon>Caudoviricetes</taxon>
    </lineage>
</organism>
<evidence type="ECO:0000256" key="1">
    <source>
        <dbReference type="SAM" id="Coils"/>
    </source>
</evidence>
<sequence length="117" mass="13517">MSNYDDIEEIFAKLSEERVSLEEKYKLLREAYAYSMKLMNTVRLELDKKYVAAIRDEKKKRQAGRSLLADRTDDTGVAEFKVIETMAGDAAICDNAADRYMILQKMLPLIQELCQIL</sequence>
<feature type="coiled-coil region" evidence="1">
    <location>
        <begin position="4"/>
        <end position="31"/>
    </location>
</feature>
<reference evidence="2" key="1">
    <citation type="journal article" date="2021" name="Proc. Natl. Acad. Sci. U.S.A.">
        <title>A Catalog of Tens of Thousands of Viruses from Human Metagenomes Reveals Hidden Associations with Chronic Diseases.</title>
        <authorList>
            <person name="Tisza M.J."/>
            <person name="Buck C.B."/>
        </authorList>
    </citation>
    <scope>NUCLEOTIDE SEQUENCE</scope>
    <source>
        <strain evidence="2">Ctj7g1</strain>
    </source>
</reference>
<name>A0A8S5R2I9_9CAUD</name>